<dbReference type="STRING" id="1193518.BN13_20048"/>
<proteinExistence type="predicted"/>
<sequence length="205" mass="20773">MEPVSPLPPRADRLAALVHTRDDRVLVVDGDGRCWSGPNGLGDVIGVAGAGTRDCGLKSLNLDYVRQSDVARVIDWQSTGAAPTAAWCLGAGMVGSVAPDGRSVGLAASNGGGGIRWSVADLGTGAEGTVSLLPGSWVPGAPWLADQPLTKGAGSPGTRSTGTSSTGTGSTFQLVDGSGRVLVDSDPALQVDEVHLAQWFVDARS</sequence>
<dbReference type="Proteomes" id="UP000035720">
    <property type="component" value="Unassembled WGS sequence"/>
</dbReference>
<protein>
    <submittedName>
        <fullName evidence="2">Uncharacterized protein</fullName>
    </submittedName>
</protein>
<dbReference type="RefSeq" id="WP_048543566.1">
    <property type="nucleotide sequence ID" value="NZ_HF571038.1"/>
</dbReference>
<feature type="region of interest" description="Disordered" evidence="1">
    <location>
        <begin position="145"/>
        <end position="171"/>
    </location>
</feature>
<comment type="caution">
    <text evidence="2">The sequence shown here is derived from an EMBL/GenBank/DDBJ whole genome shotgun (WGS) entry which is preliminary data.</text>
</comment>
<evidence type="ECO:0000313" key="2">
    <source>
        <dbReference type="EMBL" id="CCI52726.1"/>
    </source>
</evidence>
<dbReference type="EMBL" id="CAJC01000112">
    <property type="protein sequence ID" value="CCI52726.1"/>
    <property type="molecule type" value="Genomic_DNA"/>
</dbReference>
<gene>
    <name evidence="2" type="ORF">BN13_20048</name>
</gene>
<evidence type="ECO:0000256" key="1">
    <source>
        <dbReference type="SAM" id="MobiDB-lite"/>
    </source>
</evidence>
<organism evidence="2 3">
    <name type="scientific">Nostocoides jenkinsii Ben 74</name>
    <dbReference type="NCBI Taxonomy" id="1193518"/>
    <lineage>
        <taxon>Bacteria</taxon>
        <taxon>Bacillati</taxon>
        <taxon>Actinomycetota</taxon>
        <taxon>Actinomycetes</taxon>
        <taxon>Micrococcales</taxon>
        <taxon>Intrasporangiaceae</taxon>
        <taxon>Nostocoides</taxon>
    </lineage>
</organism>
<evidence type="ECO:0000313" key="3">
    <source>
        <dbReference type="Proteomes" id="UP000035720"/>
    </source>
</evidence>
<name>A0A077M5Y8_9MICO</name>
<keyword evidence="3" id="KW-1185">Reference proteome</keyword>
<reference evidence="2 3" key="1">
    <citation type="journal article" date="2013" name="ISME J.">
        <title>A metabolic model for members of the genus Tetrasphaera involved in enhanced biological phosphorus removal.</title>
        <authorList>
            <person name="Kristiansen R."/>
            <person name="Nguyen H.T.T."/>
            <person name="Saunders A.M."/>
            <person name="Nielsen J.L."/>
            <person name="Wimmer R."/>
            <person name="Le V.Q."/>
            <person name="McIlroy S.J."/>
            <person name="Petrovski S."/>
            <person name="Seviour R.J."/>
            <person name="Calteau A."/>
            <person name="Nielsen K.L."/>
            <person name="Nielsen P.H."/>
        </authorList>
    </citation>
    <scope>NUCLEOTIDE SEQUENCE [LARGE SCALE GENOMIC DNA]</scope>
    <source>
        <strain evidence="2 3">Ben 74</strain>
    </source>
</reference>
<feature type="compositionally biased region" description="Low complexity" evidence="1">
    <location>
        <begin position="152"/>
        <end position="171"/>
    </location>
</feature>
<dbReference type="AlphaFoldDB" id="A0A077M5Y8"/>
<accession>A0A077M5Y8</accession>